<dbReference type="InterPro" id="IPR056884">
    <property type="entry name" value="NPHP3-like_N"/>
</dbReference>
<protein>
    <recommendedName>
        <fullName evidence="2">Nephrocystin 3-like N-terminal domain-containing protein</fullName>
    </recommendedName>
</protein>
<evidence type="ECO:0000259" key="2">
    <source>
        <dbReference type="Pfam" id="PF24883"/>
    </source>
</evidence>
<sequence length="716" mass="80922">MSFFSNSQNFAVNGGEFLNVNVNNNHVHSGPTGIDILLDASVPEAAVDAEARRYAASCYPGTRTQYINDITSWAITISDTQSSPVYWVKGPAGVGKSAIAQTCAEKIKDAGHLGGAFFFSINGRNDHTRLFITLAYQLSTALPDYREILNDVILKDKSLIKKTMLSQFQSLIFEPLKSLSSQGKVVGRKTIIIDGLDECKNRDAQAEIVQIIGASASAENMPLRWAIFSRPEPHIAAAFDDDCISPLCYLVELPVSREVDKEIELYLRGEFRNMVRRRRLPLSPSWPSDENITKLVEASAGLFAYPATVLRFIDQRPSLRLEDTLSEVLGAISARGRKSISPLTELDAFYTLVLKRIPQELLPQVQLLLCHIVTVDNSNGLGSWRVARLCNAIGLSETEFQGIYHQLHAAIQYQGPSNPFKMPENVNPALSYDNQEFKATNELVNAVLGIHGVIYFHHKSFYDYLVEPSRSSTFCVTTSAMRERLLIRLIQRHNQFSASYELKGFDLILGPNMPNSSTTLSWPQGSEFADSFLKFRIFLSLSYWLSHDGSELKKIIRNVPSSSIQQLSTLDYRKSLIGNHMNHRMWAAPGVLLGVHVLELYGTSGLLPHTMYSALDSQYFSRFDPMVFLKMVRHFRELGIIKPYHPNLLSNFASAVRALTTEKAKGKNYGRYKPGQEERSVIWYWEFDMELEYFHEFQSLEFDDAMKAYKEIWRQT</sequence>
<dbReference type="InterPro" id="IPR027417">
    <property type="entry name" value="P-loop_NTPase"/>
</dbReference>
<dbReference type="AlphaFoldDB" id="A0AAD5VNA9"/>
<dbReference type="Proteomes" id="UP001213000">
    <property type="component" value="Unassembled WGS sequence"/>
</dbReference>
<dbReference type="Gene3D" id="3.40.50.300">
    <property type="entry name" value="P-loop containing nucleotide triphosphate hydrolases"/>
    <property type="match status" value="1"/>
</dbReference>
<comment type="caution">
    <text evidence="3">The sequence shown here is derived from an EMBL/GenBank/DDBJ whole genome shotgun (WGS) entry which is preliminary data.</text>
</comment>
<proteinExistence type="predicted"/>
<dbReference type="Pfam" id="PF24883">
    <property type="entry name" value="NPHP3_N"/>
    <property type="match status" value="1"/>
</dbReference>
<keyword evidence="4" id="KW-1185">Reference proteome</keyword>
<keyword evidence="1" id="KW-0677">Repeat</keyword>
<evidence type="ECO:0000313" key="4">
    <source>
        <dbReference type="Proteomes" id="UP001213000"/>
    </source>
</evidence>
<dbReference type="SUPFAM" id="SSF52540">
    <property type="entry name" value="P-loop containing nucleoside triphosphate hydrolases"/>
    <property type="match status" value="1"/>
</dbReference>
<name>A0AAD5VNA9_9AGAR</name>
<accession>A0AAD5VNA9</accession>
<dbReference type="PANTHER" id="PTHR10039">
    <property type="entry name" value="AMELOGENIN"/>
    <property type="match status" value="1"/>
</dbReference>
<dbReference type="PANTHER" id="PTHR10039:SF14">
    <property type="entry name" value="NACHT DOMAIN-CONTAINING PROTEIN"/>
    <property type="match status" value="1"/>
</dbReference>
<dbReference type="EMBL" id="JANIEX010000916">
    <property type="protein sequence ID" value="KAJ3562076.1"/>
    <property type="molecule type" value="Genomic_DNA"/>
</dbReference>
<organism evidence="3 4">
    <name type="scientific">Leucocoprinus birnbaumii</name>
    <dbReference type="NCBI Taxonomy" id="56174"/>
    <lineage>
        <taxon>Eukaryota</taxon>
        <taxon>Fungi</taxon>
        <taxon>Dikarya</taxon>
        <taxon>Basidiomycota</taxon>
        <taxon>Agaricomycotina</taxon>
        <taxon>Agaricomycetes</taxon>
        <taxon>Agaricomycetidae</taxon>
        <taxon>Agaricales</taxon>
        <taxon>Agaricineae</taxon>
        <taxon>Agaricaceae</taxon>
        <taxon>Leucocoprinus</taxon>
    </lineage>
</organism>
<reference evidence="3" key="1">
    <citation type="submission" date="2022-07" db="EMBL/GenBank/DDBJ databases">
        <title>Genome Sequence of Leucocoprinus birnbaumii.</title>
        <authorList>
            <person name="Buettner E."/>
        </authorList>
    </citation>
    <scope>NUCLEOTIDE SEQUENCE</scope>
    <source>
        <strain evidence="3">VT141</strain>
    </source>
</reference>
<gene>
    <name evidence="3" type="ORF">NP233_g9802</name>
</gene>
<evidence type="ECO:0000256" key="1">
    <source>
        <dbReference type="ARBA" id="ARBA00022737"/>
    </source>
</evidence>
<evidence type="ECO:0000313" key="3">
    <source>
        <dbReference type="EMBL" id="KAJ3562076.1"/>
    </source>
</evidence>
<feature type="domain" description="Nephrocystin 3-like N-terminal" evidence="2">
    <location>
        <begin position="77"/>
        <end position="230"/>
    </location>
</feature>